<dbReference type="Proteomes" id="UP001163046">
    <property type="component" value="Unassembled WGS sequence"/>
</dbReference>
<keyword evidence="2" id="KW-1185">Reference proteome</keyword>
<dbReference type="AlphaFoldDB" id="A0A9X0CLI7"/>
<comment type="caution">
    <text evidence="1">The sequence shown here is derived from an EMBL/GenBank/DDBJ whole genome shotgun (WGS) entry which is preliminary data.</text>
</comment>
<dbReference type="Gene3D" id="3.30.40.10">
    <property type="entry name" value="Zinc/RING finger domain, C3HC4 (zinc finger)"/>
    <property type="match status" value="1"/>
</dbReference>
<organism evidence="1 2">
    <name type="scientific">Desmophyllum pertusum</name>
    <dbReference type="NCBI Taxonomy" id="174260"/>
    <lineage>
        <taxon>Eukaryota</taxon>
        <taxon>Metazoa</taxon>
        <taxon>Cnidaria</taxon>
        <taxon>Anthozoa</taxon>
        <taxon>Hexacorallia</taxon>
        <taxon>Scleractinia</taxon>
        <taxon>Caryophylliina</taxon>
        <taxon>Caryophylliidae</taxon>
        <taxon>Desmophyllum</taxon>
    </lineage>
</organism>
<proteinExistence type="predicted"/>
<protein>
    <submittedName>
        <fullName evidence="1">Uncharacterized protein</fullName>
    </submittedName>
</protein>
<dbReference type="InterPro" id="IPR011011">
    <property type="entry name" value="Znf_FYVE_PHD"/>
</dbReference>
<sequence length="112" mass="13000">MIQCDVRGPACFIWYHGPCVKISPKRGRLMEKRNIQFVCYKLFYMSSFNCSSNFVVLQIKAKEWHVAFHHITYYISESVPINKLVFGLYFGLVTDCTTVINLWRTSPPLVGT</sequence>
<reference evidence="1" key="1">
    <citation type="submission" date="2023-01" db="EMBL/GenBank/DDBJ databases">
        <title>Genome assembly of the deep-sea coral Lophelia pertusa.</title>
        <authorList>
            <person name="Herrera S."/>
            <person name="Cordes E."/>
        </authorList>
    </citation>
    <scope>NUCLEOTIDE SEQUENCE</scope>
    <source>
        <strain evidence="1">USNM1676648</strain>
        <tissue evidence="1">Polyp</tissue>
    </source>
</reference>
<dbReference type="SUPFAM" id="SSF57903">
    <property type="entry name" value="FYVE/PHD zinc finger"/>
    <property type="match status" value="1"/>
</dbReference>
<name>A0A9X0CLI7_9CNID</name>
<accession>A0A9X0CLI7</accession>
<evidence type="ECO:0000313" key="2">
    <source>
        <dbReference type="Proteomes" id="UP001163046"/>
    </source>
</evidence>
<dbReference type="EMBL" id="MU827306">
    <property type="protein sequence ID" value="KAJ7363355.1"/>
    <property type="molecule type" value="Genomic_DNA"/>
</dbReference>
<evidence type="ECO:0000313" key="1">
    <source>
        <dbReference type="EMBL" id="KAJ7363355.1"/>
    </source>
</evidence>
<gene>
    <name evidence="1" type="ORF">OS493_011643</name>
</gene>
<dbReference type="InterPro" id="IPR013083">
    <property type="entry name" value="Znf_RING/FYVE/PHD"/>
</dbReference>